<dbReference type="GO" id="GO:0008270">
    <property type="term" value="F:zinc ion binding"/>
    <property type="evidence" value="ECO:0007669"/>
    <property type="project" value="InterPro"/>
</dbReference>
<dbReference type="Pfam" id="PF00172">
    <property type="entry name" value="Zn_clus"/>
    <property type="match status" value="1"/>
</dbReference>
<protein>
    <recommendedName>
        <fullName evidence="4">Zn(2)-C6 fungal-type domain-containing protein</fullName>
    </recommendedName>
</protein>
<evidence type="ECO:0000256" key="2">
    <source>
        <dbReference type="ARBA" id="ARBA00023242"/>
    </source>
</evidence>
<dbReference type="InterPro" id="IPR050987">
    <property type="entry name" value="AtrR-like"/>
</dbReference>
<dbReference type="PROSITE" id="PS00463">
    <property type="entry name" value="ZN2_CY6_FUNGAL_1"/>
    <property type="match status" value="1"/>
</dbReference>
<sequence length="851" mass="94359">MDRPNGDMTHRRSPDQSQSMQYDMPGPSQASTAPQLAPLSGPYATPGPQHPADHMPSPGPSGHSHPHMNGMTQSYPYPGMPGQAAPPPPPALMQDQYMNHDHMSTPGISPTHQSGGGLSAQKRAYRQRRKDPSCDACRERKVKCDATDMTSCSECSSRGVKCQFTKETNRRMSSIKQVQDLEKQLQVAKSQIDSLQARSREGGTTDLEAGSGSIPTLNLPDLSTKERRPGPPAIDGLDETRLNIRNYARGIFKPPPPYRLFGPQPSYPHAAHTLPPKHIADRLLSHYHGSVHVYAPHLHWPTFMQEYENVYRLGSFQQSSHIWVSVFYGVLACGTLMDPQPNASVQEGEGAAYLESCMSSINTWSDELTLDTVRAALLISVYFIEINLRSAGWMWLGAAIRTAQYIGLHTDRGPYPHVEAEMRLRIWWSLYNWDRLVSLEIGRPLMIDDDDCDVSEPTPVDDEFIRYTGIVQPPAGTTATNGLFPVIPVVRNIAQLKKTLKARTIAPSTLDTYDAHFNSIMDTYPEPFSIRTQSYLDPRLLTTACILQSARFFLYRHNLSPACRRPDRRDALDRCVRVSLDTAHYVQRSMQQGSQSPNAGFYSPAHMANWAARIRTMAPAFFCSHLWRCALVLCLRLEFAQALTIVQASASIGDLRKNNIACGRNLAFFLDKLIGRLRSGASRETLELDEEMLAYASGDLQGCGEESWVWTGSDTGAALNKNAPNGFAPELQTSSALSERETQEWGGWDHVHRTLNQLLQEQQAAMPPPQQQQQQPLQQQQAQQQNSTPYQQQSPMYPPPGTYPPPPQTPGLQHLAPQPSHQSSLSPVHSSNSGGNGGNGGSGRISIQDIM</sequence>
<accession>A0AAJ0LVY0</accession>
<feature type="region of interest" description="Disordered" evidence="3">
    <location>
        <begin position="763"/>
        <end position="851"/>
    </location>
</feature>
<keyword evidence="6" id="KW-1185">Reference proteome</keyword>
<evidence type="ECO:0000259" key="4">
    <source>
        <dbReference type="PROSITE" id="PS50048"/>
    </source>
</evidence>
<dbReference type="SMART" id="SM00906">
    <property type="entry name" value="Fungal_trans"/>
    <property type="match status" value="1"/>
</dbReference>
<dbReference type="PANTHER" id="PTHR46910:SF1">
    <property type="entry name" value="MISCELLANEOUS ZN(II)2CYS6 TRANSCRIPTION FACTOR (EUROFUNG)-RELATED"/>
    <property type="match status" value="1"/>
</dbReference>
<keyword evidence="2" id="KW-0539">Nucleus</keyword>
<dbReference type="PROSITE" id="PS50048">
    <property type="entry name" value="ZN2_CY6_FUNGAL_2"/>
    <property type="match status" value="1"/>
</dbReference>
<dbReference type="CDD" id="cd12148">
    <property type="entry name" value="fungal_TF_MHR"/>
    <property type="match status" value="1"/>
</dbReference>
<feature type="compositionally biased region" description="Gly residues" evidence="3">
    <location>
        <begin position="834"/>
        <end position="843"/>
    </location>
</feature>
<dbReference type="SMART" id="SM00066">
    <property type="entry name" value="GAL4"/>
    <property type="match status" value="1"/>
</dbReference>
<reference evidence="5" key="1">
    <citation type="submission" date="2023-04" db="EMBL/GenBank/DDBJ databases">
        <title>Black Yeasts Isolated from many extreme environments.</title>
        <authorList>
            <person name="Coleine C."/>
            <person name="Stajich J.E."/>
            <person name="Selbmann L."/>
        </authorList>
    </citation>
    <scope>NUCLEOTIDE SEQUENCE</scope>
    <source>
        <strain evidence="5">CCFEE 5312</strain>
    </source>
</reference>
<feature type="region of interest" description="Disordered" evidence="3">
    <location>
        <begin position="195"/>
        <end position="237"/>
    </location>
</feature>
<feature type="compositionally biased region" description="Low complexity" evidence="3">
    <location>
        <begin position="817"/>
        <end position="833"/>
    </location>
</feature>
<comment type="caution">
    <text evidence="5">The sequence shown here is derived from an EMBL/GenBank/DDBJ whole genome shotgun (WGS) entry which is preliminary data.</text>
</comment>
<evidence type="ECO:0000313" key="5">
    <source>
        <dbReference type="EMBL" id="KAK3057317.1"/>
    </source>
</evidence>
<keyword evidence="1" id="KW-0479">Metal-binding</keyword>
<dbReference type="InterPro" id="IPR036864">
    <property type="entry name" value="Zn2-C6_fun-type_DNA-bd_sf"/>
</dbReference>
<dbReference type="CDD" id="cd00067">
    <property type="entry name" value="GAL4"/>
    <property type="match status" value="1"/>
</dbReference>
<evidence type="ECO:0000256" key="3">
    <source>
        <dbReference type="SAM" id="MobiDB-lite"/>
    </source>
</evidence>
<feature type="region of interest" description="Disordered" evidence="3">
    <location>
        <begin position="720"/>
        <end position="744"/>
    </location>
</feature>
<organism evidence="5 6">
    <name type="scientific">Extremus antarcticus</name>
    <dbReference type="NCBI Taxonomy" id="702011"/>
    <lineage>
        <taxon>Eukaryota</taxon>
        <taxon>Fungi</taxon>
        <taxon>Dikarya</taxon>
        <taxon>Ascomycota</taxon>
        <taxon>Pezizomycotina</taxon>
        <taxon>Dothideomycetes</taxon>
        <taxon>Dothideomycetidae</taxon>
        <taxon>Mycosphaerellales</taxon>
        <taxon>Extremaceae</taxon>
        <taxon>Extremus</taxon>
    </lineage>
</organism>
<feature type="region of interest" description="Disordered" evidence="3">
    <location>
        <begin position="1"/>
        <end position="136"/>
    </location>
</feature>
<feature type="compositionally biased region" description="Low complexity" evidence="3">
    <location>
        <begin position="763"/>
        <end position="795"/>
    </location>
</feature>
<dbReference type="GO" id="GO:0000981">
    <property type="term" value="F:DNA-binding transcription factor activity, RNA polymerase II-specific"/>
    <property type="evidence" value="ECO:0007669"/>
    <property type="project" value="InterPro"/>
</dbReference>
<gene>
    <name evidence="5" type="ORF">LTR09_001499</name>
</gene>
<dbReference type="Proteomes" id="UP001271007">
    <property type="component" value="Unassembled WGS sequence"/>
</dbReference>
<dbReference type="EMBL" id="JAWDJX010000003">
    <property type="protein sequence ID" value="KAK3057317.1"/>
    <property type="molecule type" value="Genomic_DNA"/>
</dbReference>
<dbReference type="Gene3D" id="4.10.240.10">
    <property type="entry name" value="Zn(2)-C6 fungal-type DNA-binding domain"/>
    <property type="match status" value="1"/>
</dbReference>
<feature type="domain" description="Zn(2)-C6 fungal-type" evidence="4">
    <location>
        <begin position="133"/>
        <end position="164"/>
    </location>
</feature>
<dbReference type="GO" id="GO:0006351">
    <property type="term" value="P:DNA-templated transcription"/>
    <property type="evidence" value="ECO:0007669"/>
    <property type="project" value="InterPro"/>
</dbReference>
<dbReference type="InterPro" id="IPR007219">
    <property type="entry name" value="XnlR_reg_dom"/>
</dbReference>
<evidence type="ECO:0000313" key="6">
    <source>
        <dbReference type="Proteomes" id="UP001271007"/>
    </source>
</evidence>
<dbReference type="InterPro" id="IPR001138">
    <property type="entry name" value="Zn2Cys6_DnaBD"/>
</dbReference>
<name>A0AAJ0LVY0_9PEZI</name>
<dbReference type="PANTHER" id="PTHR46910">
    <property type="entry name" value="TRANSCRIPTION FACTOR PDR1"/>
    <property type="match status" value="1"/>
</dbReference>
<dbReference type="AlphaFoldDB" id="A0AAJ0LVY0"/>
<evidence type="ECO:0000256" key="1">
    <source>
        <dbReference type="ARBA" id="ARBA00022723"/>
    </source>
</evidence>
<dbReference type="GO" id="GO:0003677">
    <property type="term" value="F:DNA binding"/>
    <property type="evidence" value="ECO:0007669"/>
    <property type="project" value="InterPro"/>
</dbReference>
<feature type="compositionally biased region" description="Basic and acidic residues" evidence="3">
    <location>
        <begin position="1"/>
        <end position="14"/>
    </location>
</feature>
<dbReference type="Pfam" id="PF04082">
    <property type="entry name" value="Fungal_trans"/>
    <property type="match status" value="1"/>
</dbReference>
<feature type="compositionally biased region" description="Pro residues" evidence="3">
    <location>
        <begin position="796"/>
        <end position="809"/>
    </location>
</feature>
<feature type="compositionally biased region" description="Low complexity" evidence="3">
    <location>
        <begin position="54"/>
        <end position="63"/>
    </location>
</feature>
<proteinExistence type="predicted"/>
<dbReference type="SUPFAM" id="SSF57701">
    <property type="entry name" value="Zn2/Cys6 DNA-binding domain"/>
    <property type="match status" value="1"/>
</dbReference>